<dbReference type="EMBL" id="JARYMX010000002">
    <property type="protein sequence ID" value="KAJ9562320.1"/>
    <property type="molecule type" value="Genomic_DNA"/>
</dbReference>
<evidence type="ECO:0000313" key="3">
    <source>
        <dbReference type="Proteomes" id="UP001172457"/>
    </source>
</evidence>
<dbReference type="Proteomes" id="UP001172457">
    <property type="component" value="Chromosome 2"/>
</dbReference>
<name>A0AA38TJZ3_9ASTR</name>
<organism evidence="2 3">
    <name type="scientific">Centaurea solstitialis</name>
    <name type="common">yellow star-thistle</name>
    <dbReference type="NCBI Taxonomy" id="347529"/>
    <lineage>
        <taxon>Eukaryota</taxon>
        <taxon>Viridiplantae</taxon>
        <taxon>Streptophyta</taxon>
        <taxon>Embryophyta</taxon>
        <taxon>Tracheophyta</taxon>
        <taxon>Spermatophyta</taxon>
        <taxon>Magnoliopsida</taxon>
        <taxon>eudicotyledons</taxon>
        <taxon>Gunneridae</taxon>
        <taxon>Pentapetalae</taxon>
        <taxon>asterids</taxon>
        <taxon>campanulids</taxon>
        <taxon>Asterales</taxon>
        <taxon>Asteraceae</taxon>
        <taxon>Carduoideae</taxon>
        <taxon>Cardueae</taxon>
        <taxon>Centaureinae</taxon>
        <taxon>Centaurea</taxon>
    </lineage>
</organism>
<protein>
    <submittedName>
        <fullName evidence="2">Uncharacterized protein</fullName>
    </submittedName>
</protein>
<evidence type="ECO:0000313" key="2">
    <source>
        <dbReference type="EMBL" id="KAJ9562320.1"/>
    </source>
</evidence>
<evidence type="ECO:0000256" key="1">
    <source>
        <dbReference type="SAM" id="MobiDB-lite"/>
    </source>
</evidence>
<dbReference type="AlphaFoldDB" id="A0AA38TJZ3"/>
<feature type="region of interest" description="Disordered" evidence="1">
    <location>
        <begin position="48"/>
        <end position="71"/>
    </location>
</feature>
<reference evidence="2" key="1">
    <citation type="submission" date="2023-03" db="EMBL/GenBank/DDBJ databases">
        <title>Chromosome-scale reference genome and RAD-based genetic map of yellow starthistle (Centaurea solstitialis) reveal putative structural variation and QTLs associated with invader traits.</title>
        <authorList>
            <person name="Reatini B."/>
            <person name="Cang F.A."/>
            <person name="Jiang Q."/>
            <person name="Mckibben M.T.W."/>
            <person name="Barker M.S."/>
            <person name="Rieseberg L.H."/>
            <person name="Dlugosch K.M."/>
        </authorList>
    </citation>
    <scope>NUCLEOTIDE SEQUENCE</scope>
    <source>
        <strain evidence="2">CAN-66</strain>
        <tissue evidence="2">Leaf</tissue>
    </source>
</reference>
<sequence length="96" mass="10361">MSAVATSGGLGLKTSCRSRIRGLEGGFAGNHGYFLEGKGESYRVRLRDSSSVNMGRPPKKGKKVVTEEDQETPDLREMIAAEVGEALHDMLPGYFA</sequence>
<proteinExistence type="predicted"/>
<comment type="caution">
    <text evidence="2">The sequence shown here is derived from an EMBL/GenBank/DDBJ whole genome shotgun (WGS) entry which is preliminary data.</text>
</comment>
<keyword evidence="3" id="KW-1185">Reference proteome</keyword>
<gene>
    <name evidence="2" type="ORF">OSB04_007480</name>
</gene>
<accession>A0AA38TJZ3</accession>